<dbReference type="Gene3D" id="3.10.120.10">
    <property type="entry name" value="Cytochrome b5-like heme/steroid binding domain"/>
    <property type="match status" value="1"/>
</dbReference>
<dbReference type="AlphaFoldDB" id="A0ABD3PCW9"/>
<dbReference type="PANTHER" id="PTHR10281">
    <property type="entry name" value="MEMBRANE-ASSOCIATED PROGESTERONE RECEPTOR COMPONENT-RELATED"/>
    <property type="match status" value="1"/>
</dbReference>
<gene>
    <name evidence="4" type="ORF">ACHAWO_001468</name>
</gene>
<dbReference type="InterPro" id="IPR050577">
    <property type="entry name" value="MAPR/NEUFC/NENF-like"/>
</dbReference>
<organism evidence="4 5">
    <name type="scientific">Cyclotella atomus</name>
    <dbReference type="NCBI Taxonomy" id="382360"/>
    <lineage>
        <taxon>Eukaryota</taxon>
        <taxon>Sar</taxon>
        <taxon>Stramenopiles</taxon>
        <taxon>Ochrophyta</taxon>
        <taxon>Bacillariophyta</taxon>
        <taxon>Coscinodiscophyceae</taxon>
        <taxon>Thalassiosirophycidae</taxon>
        <taxon>Stephanodiscales</taxon>
        <taxon>Stephanodiscaceae</taxon>
        <taxon>Cyclotella</taxon>
    </lineage>
</organism>
<feature type="domain" description="Cytochrome b5 heme-binding" evidence="3">
    <location>
        <begin position="86"/>
        <end position="168"/>
    </location>
</feature>
<proteinExistence type="inferred from homology"/>
<sequence>MKSKSSQERKGQIDRLKGLLSRDEEDINVDLIPWIQDRLYILYGLEGMDVSELQKSAAEDDVRSDNQVASDTPESKATTNQSESEPRLITAEELAEHITEEKQIWLSILGKVYDVTTGMAYYGPKSGSYRFYAGKDASPCFSSGKNNAEGAAEALEEWEGKKLLAVLEWSEFYEKHETYKYLGLLVGSKYYDEGGNETEVRKIIMGKAEEAKVVAERAKEEKKKARLEKKKKLQEEREKKKKNQA</sequence>
<dbReference type="SMART" id="SM01117">
    <property type="entry name" value="Cyt-b5"/>
    <property type="match status" value="1"/>
</dbReference>
<dbReference type="Pfam" id="PF00173">
    <property type="entry name" value="Cyt-b5"/>
    <property type="match status" value="1"/>
</dbReference>
<feature type="region of interest" description="Disordered" evidence="2">
    <location>
        <begin position="219"/>
        <end position="245"/>
    </location>
</feature>
<feature type="region of interest" description="Disordered" evidence="2">
    <location>
        <begin position="56"/>
        <end position="87"/>
    </location>
</feature>
<evidence type="ECO:0000259" key="3">
    <source>
        <dbReference type="PROSITE" id="PS50255"/>
    </source>
</evidence>
<dbReference type="Proteomes" id="UP001530400">
    <property type="component" value="Unassembled WGS sequence"/>
</dbReference>
<dbReference type="InterPro" id="IPR036400">
    <property type="entry name" value="Cyt_B5-like_heme/steroid_sf"/>
</dbReference>
<evidence type="ECO:0000256" key="2">
    <source>
        <dbReference type="SAM" id="MobiDB-lite"/>
    </source>
</evidence>
<protein>
    <recommendedName>
        <fullName evidence="3">Cytochrome b5 heme-binding domain-containing protein</fullName>
    </recommendedName>
</protein>
<name>A0ABD3PCW9_9STRA</name>
<dbReference type="InterPro" id="IPR001199">
    <property type="entry name" value="Cyt_B5-like_heme/steroid-bd"/>
</dbReference>
<comment type="similarity">
    <text evidence="1">Belongs to the cytochrome b5 family. MAPR subfamily.</text>
</comment>
<reference evidence="4 5" key="1">
    <citation type="submission" date="2024-10" db="EMBL/GenBank/DDBJ databases">
        <title>Updated reference genomes for cyclostephanoid diatoms.</title>
        <authorList>
            <person name="Roberts W.R."/>
            <person name="Alverson A.J."/>
        </authorList>
    </citation>
    <scope>NUCLEOTIDE SEQUENCE [LARGE SCALE GENOMIC DNA]</scope>
    <source>
        <strain evidence="4 5">AJA010-31</strain>
    </source>
</reference>
<accession>A0ABD3PCW9</accession>
<dbReference type="SUPFAM" id="SSF55856">
    <property type="entry name" value="Cytochrome b5-like heme/steroid binding domain"/>
    <property type="match status" value="1"/>
</dbReference>
<evidence type="ECO:0000313" key="5">
    <source>
        <dbReference type="Proteomes" id="UP001530400"/>
    </source>
</evidence>
<keyword evidence="5" id="KW-1185">Reference proteome</keyword>
<dbReference type="PANTHER" id="PTHR10281:SF4">
    <property type="entry name" value="NEUFERRICIN"/>
    <property type="match status" value="1"/>
</dbReference>
<evidence type="ECO:0000313" key="4">
    <source>
        <dbReference type="EMBL" id="KAL3785523.1"/>
    </source>
</evidence>
<dbReference type="EMBL" id="JALLPJ020000689">
    <property type="protein sequence ID" value="KAL3785523.1"/>
    <property type="molecule type" value="Genomic_DNA"/>
</dbReference>
<feature type="compositionally biased region" description="Polar residues" evidence="2">
    <location>
        <begin position="65"/>
        <end position="83"/>
    </location>
</feature>
<comment type="caution">
    <text evidence="4">The sequence shown here is derived from an EMBL/GenBank/DDBJ whole genome shotgun (WGS) entry which is preliminary data.</text>
</comment>
<dbReference type="PROSITE" id="PS50255">
    <property type="entry name" value="CYTOCHROME_B5_2"/>
    <property type="match status" value="1"/>
</dbReference>
<evidence type="ECO:0000256" key="1">
    <source>
        <dbReference type="ARBA" id="ARBA00038357"/>
    </source>
</evidence>